<evidence type="ECO:0000256" key="3">
    <source>
        <dbReference type="ARBA" id="ARBA00022989"/>
    </source>
</evidence>
<comment type="subcellular location">
    <subcellularLocation>
        <location evidence="1">Membrane</location>
    </subcellularLocation>
</comment>
<dbReference type="InterPro" id="IPR017452">
    <property type="entry name" value="GPCR_Rhodpsn_7TM"/>
</dbReference>
<accession>A0AAV2I5P4</accession>
<feature type="transmembrane region" description="Helical" evidence="5">
    <location>
        <begin position="123"/>
        <end position="146"/>
    </location>
</feature>
<dbReference type="SUPFAM" id="SSF81321">
    <property type="entry name" value="Family A G protein-coupled receptor-like"/>
    <property type="match status" value="1"/>
</dbReference>
<feature type="domain" description="G-protein coupled receptors family 1 profile" evidence="6">
    <location>
        <begin position="13"/>
        <end position="208"/>
    </location>
</feature>
<dbReference type="InterPro" id="IPR019430">
    <property type="entry name" value="7TM_GPCR_serpentine_rcpt_Srx"/>
</dbReference>
<dbReference type="EMBL" id="CAXITT010000437">
    <property type="protein sequence ID" value="CAL1541521.1"/>
    <property type="molecule type" value="Genomic_DNA"/>
</dbReference>
<dbReference type="AlphaFoldDB" id="A0AAV2I5P4"/>
<evidence type="ECO:0000259" key="6">
    <source>
        <dbReference type="PROSITE" id="PS50262"/>
    </source>
</evidence>
<proteinExistence type="predicted"/>
<evidence type="ECO:0000256" key="1">
    <source>
        <dbReference type="ARBA" id="ARBA00004370"/>
    </source>
</evidence>
<keyword evidence="4 5" id="KW-0472">Membrane</keyword>
<keyword evidence="2 5" id="KW-0812">Transmembrane</keyword>
<dbReference type="Gene3D" id="1.20.1070.10">
    <property type="entry name" value="Rhodopsin 7-helix transmembrane proteins"/>
    <property type="match status" value="1"/>
</dbReference>
<organism evidence="7 8">
    <name type="scientific">Lymnaea stagnalis</name>
    <name type="common">Great pond snail</name>
    <name type="synonym">Helix stagnalis</name>
    <dbReference type="NCBI Taxonomy" id="6523"/>
    <lineage>
        <taxon>Eukaryota</taxon>
        <taxon>Metazoa</taxon>
        <taxon>Spiralia</taxon>
        <taxon>Lophotrochozoa</taxon>
        <taxon>Mollusca</taxon>
        <taxon>Gastropoda</taxon>
        <taxon>Heterobranchia</taxon>
        <taxon>Euthyneura</taxon>
        <taxon>Panpulmonata</taxon>
        <taxon>Hygrophila</taxon>
        <taxon>Lymnaeoidea</taxon>
        <taxon>Lymnaeidae</taxon>
        <taxon>Lymnaea</taxon>
    </lineage>
</organism>
<name>A0AAV2I5P4_LYMST</name>
<feature type="transmembrane region" description="Helical" evidence="5">
    <location>
        <begin position="34"/>
        <end position="57"/>
    </location>
</feature>
<keyword evidence="8" id="KW-1185">Reference proteome</keyword>
<dbReference type="PROSITE" id="PS50262">
    <property type="entry name" value="G_PROTEIN_RECEP_F1_2"/>
    <property type="match status" value="1"/>
</dbReference>
<evidence type="ECO:0000256" key="5">
    <source>
        <dbReference type="SAM" id="Phobius"/>
    </source>
</evidence>
<feature type="transmembrane region" description="Helical" evidence="5">
    <location>
        <begin position="180"/>
        <end position="201"/>
    </location>
</feature>
<sequence length="208" mass="22790">ILIASITLLGAVGNVFIIKIFLRLGISDGMNISLLSLALFDLFYLIPACINSVSVMLQGVEELSSFKVWFPVDPDVVHVISTNIGACFYALSMLVTTFITVVRCLAVVSPLKYRTLLSRTTTAIIISSFAVVSVLFAVVLLVYIGVFSQFVSNINTTRLVLWTSPKRALIKDTIFGIRDVFLPLTSQAIVGICVIIMASYLQKASKFR</sequence>
<keyword evidence="3 5" id="KW-1133">Transmembrane helix</keyword>
<evidence type="ECO:0000313" key="8">
    <source>
        <dbReference type="Proteomes" id="UP001497497"/>
    </source>
</evidence>
<feature type="transmembrane region" description="Helical" evidence="5">
    <location>
        <begin position="6"/>
        <end position="22"/>
    </location>
</feature>
<evidence type="ECO:0000256" key="2">
    <source>
        <dbReference type="ARBA" id="ARBA00022692"/>
    </source>
</evidence>
<comment type="caution">
    <text evidence="7">The sequence shown here is derived from an EMBL/GenBank/DDBJ whole genome shotgun (WGS) entry which is preliminary data.</text>
</comment>
<feature type="non-terminal residue" evidence="7">
    <location>
        <position position="1"/>
    </location>
</feature>
<dbReference type="Proteomes" id="UP001497497">
    <property type="component" value="Unassembled WGS sequence"/>
</dbReference>
<reference evidence="7 8" key="1">
    <citation type="submission" date="2024-04" db="EMBL/GenBank/DDBJ databases">
        <authorList>
            <consortium name="Genoscope - CEA"/>
            <person name="William W."/>
        </authorList>
    </citation>
    <scope>NUCLEOTIDE SEQUENCE [LARGE SCALE GENOMIC DNA]</scope>
</reference>
<gene>
    <name evidence="7" type="ORF">GSLYS_00015127001</name>
</gene>
<dbReference type="GO" id="GO:0016020">
    <property type="term" value="C:membrane"/>
    <property type="evidence" value="ECO:0007669"/>
    <property type="project" value="UniProtKB-SubCell"/>
</dbReference>
<feature type="non-terminal residue" evidence="7">
    <location>
        <position position="208"/>
    </location>
</feature>
<protein>
    <recommendedName>
        <fullName evidence="6">G-protein coupled receptors family 1 profile domain-containing protein</fullName>
    </recommendedName>
</protein>
<evidence type="ECO:0000313" key="7">
    <source>
        <dbReference type="EMBL" id="CAL1541521.1"/>
    </source>
</evidence>
<feature type="transmembrane region" description="Helical" evidence="5">
    <location>
        <begin position="77"/>
        <end position="102"/>
    </location>
</feature>
<dbReference type="Pfam" id="PF10328">
    <property type="entry name" value="7TM_GPCR_Srx"/>
    <property type="match status" value="1"/>
</dbReference>
<evidence type="ECO:0000256" key="4">
    <source>
        <dbReference type="ARBA" id="ARBA00023136"/>
    </source>
</evidence>